<feature type="region of interest" description="Disordered" evidence="3">
    <location>
        <begin position="910"/>
        <end position="939"/>
    </location>
</feature>
<dbReference type="STRING" id="246404.A0A507ELM2"/>
<evidence type="ECO:0000256" key="1">
    <source>
        <dbReference type="ARBA" id="ARBA00022884"/>
    </source>
</evidence>
<comment type="caution">
    <text evidence="5">The sequence shown here is derived from an EMBL/GenBank/DDBJ whole genome shotgun (WGS) entry which is preliminary data.</text>
</comment>
<sequence>MDNEAAPTSRLMVRNLPRHLTLERLRDHFAQRGAVTDVKLAKDKDGNSRRFGFIGFKTVAEATAAMNHFKNTFIDTSRIEVVFAKPVGDVSIPRPWSKHTEGSSANARAIQRQQDRQKEIEEQQREKEAAAESKKKPAKTVLHELRDATTQDPKFKEFLDVMRPRGSAKGRTWANDDDIPSAGVDPLWDPNPAVKSLVNDEDDADYQDLKLKDDAANEEDEDQEPEADAVAHNSALSDIDYLRSRMRAKLNDDLFGLEESEPAAEEEMELVDEVTKESDEEMNEGEEVNSDEKQVPHSTEPAAPAKETGKAKIAQQIKDMFAEPEPEAIESSNILEEDLPARALLKGEDDIPPAEIIADTGRLFVKNLPYTCTVDDLKELFGKYGPLSEVHMSIDKDTKKPRGYAFILYLLPEHAVKAYTTLDSSIFQGRIIEILPGKEKPRAPEEDETLLSADASYKKKLEVKRKKEASNEYSWNSLFVNGDAVAEAMARKLNVKKSDILDPSSENMAVRLALAETDIVNETKQYLEEEGIDLNAFQRNKTRSNTILLCKNIPAHTTSSDIEALFAKFGALGRIIVPPSGTVAMVEFLEPNECKSAFRRLAYTKFKTLPLFLEYAPVGAFKTAFNKDAEAMRKATKASGASENDADATDDPNMNDSTESKQVDIDSRVAKAVAATSAAKSKKSDKKEAVETTMTSSMDDPDAMPVATLFVKNLSFDTTEDALRKKFSSVGGLRSVRIATKPDTKKGGGALLSMGFGFLEFDRKEDAIKAVKALQNSELDGHKLQLKFSNAAAKGKSASASAGVKRNGTSEEEEVKVTGSKLIIRNIPFQATKKDIKQLFSTFGQVKSVRLPSKFDGSHRGFGFVDFLTKQEAKAAFSTLGSTHLYGRHLVMEWAEDESSVEAMRNKTAKKFTKDGEGGSKRRKVVLGNEDPDADAMSD</sequence>
<dbReference type="Proteomes" id="UP000320333">
    <property type="component" value="Unassembled WGS sequence"/>
</dbReference>
<feature type="domain" description="RRM" evidence="4">
    <location>
        <begin position="361"/>
        <end position="439"/>
    </location>
</feature>
<keyword evidence="1 2" id="KW-0694">RNA-binding</keyword>
<feature type="compositionally biased region" description="Acidic residues" evidence="3">
    <location>
        <begin position="276"/>
        <end position="289"/>
    </location>
</feature>
<feature type="domain" description="RRM" evidence="4">
    <location>
        <begin position="9"/>
        <end position="86"/>
    </location>
</feature>
<accession>A0A507ELM2</accession>
<dbReference type="AlphaFoldDB" id="A0A507ELM2"/>
<feature type="domain" description="RRM" evidence="4">
    <location>
        <begin position="820"/>
        <end position="897"/>
    </location>
</feature>
<dbReference type="CDD" id="cd12565">
    <property type="entry name" value="RRM1_MRD1"/>
    <property type="match status" value="1"/>
</dbReference>
<organism evidence="5 6">
    <name type="scientific">Chytriomyces confervae</name>
    <dbReference type="NCBI Taxonomy" id="246404"/>
    <lineage>
        <taxon>Eukaryota</taxon>
        <taxon>Fungi</taxon>
        <taxon>Fungi incertae sedis</taxon>
        <taxon>Chytridiomycota</taxon>
        <taxon>Chytridiomycota incertae sedis</taxon>
        <taxon>Chytridiomycetes</taxon>
        <taxon>Chytridiales</taxon>
        <taxon>Chytriomycetaceae</taxon>
        <taxon>Chytriomyces</taxon>
    </lineage>
</organism>
<feature type="compositionally biased region" description="Basic and acidic residues" evidence="3">
    <location>
        <begin position="113"/>
        <end position="141"/>
    </location>
</feature>
<feature type="region of interest" description="Disordered" evidence="3">
    <location>
        <begin position="636"/>
        <end position="663"/>
    </location>
</feature>
<proteinExistence type="predicted"/>
<reference evidence="5 6" key="1">
    <citation type="journal article" date="2019" name="Sci. Rep.">
        <title>Comparative genomics of chytrid fungi reveal insights into the obligate biotrophic and pathogenic lifestyle of Synchytrium endobioticum.</title>
        <authorList>
            <person name="van de Vossenberg B.T.L.H."/>
            <person name="Warris S."/>
            <person name="Nguyen H.D.T."/>
            <person name="van Gent-Pelzer M.P.E."/>
            <person name="Joly D.L."/>
            <person name="van de Geest H.C."/>
            <person name="Bonants P.J.M."/>
            <person name="Smith D.S."/>
            <person name="Levesque C.A."/>
            <person name="van der Lee T.A.J."/>
        </authorList>
    </citation>
    <scope>NUCLEOTIDE SEQUENCE [LARGE SCALE GENOMIC DNA]</scope>
    <source>
        <strain evidence="5 6">CBS 675.73</strain>
    </source>
</reference>
<dbReference type="SUPFAM" id="SSF54928">
    <property type="entry name" value="RNA-binding domain, RBD"/>
    <property type="match status" value="5"/>
</dbReference>
<name>A0A507ELM2_9FUNG</name>
<dbReference type="CDD" id="cd12320">
    <property type="entry name" value="RRM6_RBM19_RRM5_MRD1"/>
    <property type="match status" value="1"/>
</dbReference>
<dbReference type="GO" id="GO:0003723">
    <property type="term" value="F:RNA binding"/>
    <property type="evidence" value="ECO:0007669"/>
    <property type="project" value="UniProtKB-UniRule"/>
</dbReference>
<feature type="region of interest" description="Disordered" evidence="3">
    <location>
        <begin position="167"/>
        <end position="233"/>
    </location>
</feature>
<keyword evidence="6" id="KW-1185">Reference proteome</keyword>
<dbReference type="Gene3D" id="3.30.70.330">
    <property type="match status" value="5"/>
</dbReference>
<dbReference type="InterPro" id="IPR000504">
    <property type="entry name" value="RRM_dom"/>
</dbReference>
<dbReference type="InterPro" id="IPR035979">
    <property type="entry name" value="RBD_domain_sf"/>
</dbReference>
<feature type="domain" description="RRM" evidence="4">
    <location>
        <begin position="707"/>
        <end position="791"/>
    </location>
</feature>
<evidence type="ECO:0000313" key="6">
    <source>
        <dbReference type="Proteomes" id="UP000320333"/>
    </source>
</evidence>
<dbReference type="Pfam" id="PF00076">
    <property type="entry name" value="RRM_1"/>
    <property type="match status" value="5"/>
</dbReference>
<protein>
    <recommendedName>
        <fullName evidence="4">RRM domain-containing protein</fullName>
    </recommendedName>
</protein>
<dbReference type="InterPro" id="IPR034423">
    <property type="entry name" value="RBM19_RRM5"/>
</dbReference>
<dbReference type="PROSITE" id="PS50102">
    <property type="entry name" value="RRM"/>
    <property type="match status" value="5"/>
</dbReference>
<feature type="compositionally biased region" description="Acidic residues" evidence="3">
    <location>
        <begin position="930"/>
        <end position="939"/>
    </location>
</feature>
<feature type="compositionally biased region" description="Acidic residues" evidence="3">
    <location>
        <begin position="216"/>
        <end position="227"/>
    </location>
</feature>
<dbReference type="SMART" id="SM00360">
    <property type="entry name" value="RRM"/>
    <property type="match status" value="5"/>
</dbReference>
<evidence type="ECO:0000256" key="3">
    <source>
        <dbReference type="SAM" id="MobiDB-lite"/>
    </source>
</evidence>
<feature type="region of interest" description="Disordered" evidence="3">
    <location>
        <begin position="92"/>
        <end position="141"/>
    </location>
</feature>
<feature type="domain" description="RRM" evidence="4">
    <location>
        <begin position="546"/>
        <end position="618"/>
    </location>
</feature>
<evidence type="ECO:0000313" key="5">
    <source>
        <dbReference type="EMBL" id="TPX64701.1"/>
    </source>
</evidence>
<dbReference type="OrthoDB" id="439639at2759"/>
<dbReference type="EMBL" id="QEAP01000533">
    <property type="protein sequence ID" value="TPX64701.1"/>
    <property type="molecule type" value="Genomic_DNA"/>
</dbReference>
<dbReference type="CDD" id="cd12318">
    <property type="entry name" value="RRM5_RBM19_like"/>
    <property type="match status" value="1"/>
</dbReference>
<feature type="region of interest" description="Disordered" evidence="3">
    <location>
        <begin position="276"/>
        <end position="309"/>
    </location>
</feature>
<evidence type="ECO:0000259" key="4">
    <source>
        <dbReference type="PROSITE" id="PS50102"/>
    </source>
</evidence>
<dbReference type="PANTHER" id="PTHR10352">
    <property type="entry name" value="EUKARYOTIC TRANSLATION INITIATION FACTOR 3 SUBUNIT G"/>
    <property type="match status" value="1"/>
</dbReference>
<evidence type="ECO:0000256" key="2">
    <source>
        <dbReference type="PROSITE-ProRule" id="PRU00176"/>
    </source>
</evidence>
<dbReference type="InterPro" id="IPR012677">
    <property type="entry name" value="Nucleotide-bd_a/b_plait_sf"/>
</dbReference>
<gene>
    <name evidence="5" type="ORF">CcCBS67573_g08345</name>
</gene>